<dbReference type="Pfam" id="PF04463">
    <property type="entry name" value="2-thiour_desulf"/>
    <property type="match status" value="1"/>
</dbReference>
<organism evidence="1 2">
    <name type="scientific">Candidatus Fusobacterium pullicola</name>
    <dbReference type="NCBI Taxonomy" id="2838601"/>
    <lineage>
        <taxon>Bacteria</taxon>
        <taxon>Fusobacteriati</taxon>
        <taxon>Fusobacteriota</taxon>
        <taxon>Fusobacteriia</taxon>
        <taxon>Fusobacteriales</taxon>
        <taxon>Fusobacteriaceae</taxon>
        <taxon>Fusobacterium</taxon>
    </lineage>
</organism>
<evidence type="ECO:0000313" key="1">
    <source>
        <dbReference type="EMBL" id="MBU3842430.1"/>
    </source>
</evidence>
<dbReference type="AlphaFoldDB" id="A0A9E2KYM1"/>
<accession>A0A9E2KYM1</accession>
<dbReference type="PANTHER" id="PTHR30087:SF1">
    <property type="entry name" value="HYPOTHETICAL CYTOSOLIC PROTEIN"/>
    <property type="match status" value="1"/>
</dbReference>
<dbReference type="Proteomes" id="UP000724657">
    <property type="component" value="Unassembled WGS sequence"/>
</dbReference>
<dbReference type="EMBL" id="JAHLFN010000054">
    <property type="protein sequence ID" value="MBU3842430.1"/>
    <property type="molecule type" value="Genomic_DNA"/>
</dbReference>
<dbReference type="InterPro" id="IPR007553">
    <property type="entry name" value="2-thiour_desulf"/>
</dbReference>
<sequence>MNILISACLLGVACRYDGNPKGVEKIKNLTEKYNLIPICPEQLGGLSTPRYPAEIKSGKVINTHHEDVTSLYKKGAEETLKLAKIFNCSIAILKANSPSCGYGKIYDGSFSKTLIEGNGITAELLLKNGIKILNEESLELDNLVTTQVYN</sequence>
<protein>
    <submittedName>
        <fullName evidence="1">DUF523 domain-containing protein</fullName>
    </submittedName>
</protein>
<proteinExistence type="predicted"/>
<name>A0A9E2KYM1_9FUSO</name>
<comment type="caution">
    <text evidence="1">The sequence shown here is derived from an EMBL/GenBank/DDBJ whole genome shotgun (WGS) entry which is preliminary data.</text>
</comment>
<evidence type="ECO:0000313" key="2">
    <source>
        <dbReference type="Proteomes" id="UP000724657"/>
    </source>
</evidence>
<gene>
    <name evidence="1" type="ORF">IAA47_05535</name>
</gene>
<reference evidence="1" key="2">
    <citation type="submission" date="2021-04" db="EMBL/GenBank/DDBJ databases">
        <authorList>
            <person name="Gilroy R."/>
        </authorList>
    </citation>
    <scope>NUCLEOTIDE SEQUENCE</scope>
    <source>
        <strain evidence="1">A6-441</strain>
    </source>
</reference>
<dbReference type="PANTHER" id="PTHR30087">
    <property type="entry name" value="INNER MEMBRANE PROTEIN"/>
    <property type="match status" value="1"/>
</dbReference>
<reference evidence="1" key="1">
    <citation type="journal article" date="2021" name="PeerJ">
        <title>Extensive microbial diversity within the chicken gut microbiome revealed by metagenomics and culture.</title>
        <authorList>
            <person name="Gilroy R."/>
            <person name="Ravi A."/>
            <person name="Getino M."/>
            <person name="Pursley I."/>
            <person name="Horton D.L."/>
            <person name="Alikhan N.F."/>
            <person name="Baker D."/>
            <person name="Gharbi K."/>
            <person name="Hall N."/>
            <person name="Watson M."/>
            <person name="Adriaenssens E.M."/>
            <person name="Foster-Nyarko E."/>
            <person name="Jarju S."/>
            <person name="Secka A."/>
            <person name="Antonio M."/>
            <person name="Oren A."/>
            <person name="Chaudhuri R.R."/>
            <person name="La Ragione R."/>
            <person name="Hildebrand F."/>
            <person name="Pallen M.J."/>
        </authorList>
    </citation>
    <scope>NUCLEOTIDE SEQUENCE</scope>
    <source>
        <strain evidence="1">A6-441</strain>
    </source>
</reference>